<dbReference type="WBParaSite" id="NBR_0000426801-mRNA-1">
    <property type="protein sequence ID" value="NBR_0000426801-mRNA-1"/>
    <property type="gene ID" value="NBR_0000426801"/>
</dbReference>
<dbReference type="Proteomes" id="UP000271162">
    <property type="component" value="Unassembled WGS sequence"/>
</dbReference>
<organism evidence="3">
    <name type="scientific">Nippostrongylus brasiliensis</name>
    <name type="common">Rat hookworm</name>
    <dbReference type="NCBI Taxonomy" id="27835"/>
    <lineage>
        <taxon>Eukaryota</taxon>
        <taxon>Metazoa</taxon>
        <taxon>Ecdysozoa</taxon>
        <taxon>Nematoda</taxon>
        <taxon>Chromadorea</taxon>
        <taxon>Rhabditida</taxon>
        <taxon>Rhabditina</taxon>
        <taxon>Rhabditomorpha</taxon>
        <taxon>Strongyloidea</taxon>
        <taxon>Heligmosomidae</taxon>
        <taxon>Nippostrongylus</taxon>
    </lineage>
</organism>
<name>A0A0N4XP16_NIPBR</name>
<reference evidence="3" key="1">
    <citation type="submission" date="2017-02" db="UniProtKB">
        <authorList>
            <consortium name="WormBaseParasite"/>
        </authorList>
    </citation>
    <scope>IDENTIFICATION</scope>
</reference>
<evidence type="ECO:0000313" key="2">
    <source>
        <dbReference type="Proteomes" id="UP000271162"/>
    </source>
</evidence>
<protein>
    <submittedName>
        <fullName evidence="1 3">Uncharacterized protein</fullName>
    </submittedName>
</protein>
<gene>
    <name evidence="1" type="ORF">NBR_LOCUS4270</name>
</gene>
<evidence type="ECO:0000313" key="1">
    <source>
        <dbReference type="EMBL" id="VDL67859.1"/>
    </source>
</evidence>
<proteinExistence type="predicted"/>
<dbReference type="AlphaFoldDB" id="A0A0N4XP16"/>
<reference evidence="1 2" key="2">
    <citation type="submission" date="2018-11" db="EMBL/GenBank/DDBJ databases">
        <authorList>
            <consortium name="Pathogen Informatics"/>
        </authorList>
    </citation>
    <scope>NUCLEOTIDE SEQUENCE [LARGE SCALE GENOMIC DNA]</scope>
</reference>
<keyword evidence="2" id="KW-1185">Reference proteome</keyword>
<evidence type="ECO:0000313" key="3">
    <source>
        <dbReference type="WBParaSite" id="NBR_0000426801-mRNA-1"/>
    </source>
</evidence>
<sequence length="47" mass="5399">MSDSLPSSKRNGWLKSEKPQVLMLLPILLVRARKTYLTTVRKVLSSR</sequence>
<accession>A0A0N4XP16</accession>
<dbReference type="EMBL" id="UYSL01007649">
    <property type="protein sequence ID" value="VDL67859.1"/>
    <property type="molecule type" value="Genomic_DNA"/>
</dbReference>